<accession>A0A0N7AYN0</accession>
<dbReference type="Gene3D" id="3.40.390.10">
    <property type="entry name" value="Collagenase (Catalytic Domain)"/>
    <property type="match status" value="1"/>
</dbReference>
<keyword evidence="1" id="KW-0378">Hydrolase</keyword>
<dbReference type="PROSITE" id="PS51257">
    <property type="entry name" value="PROKAR_LIPOPROTEIN"/>
    <property type="match status" value="1"/>
</dbReference>
<dbReference type="Pfam" id="PF12388">
    <property type="entry name" value="Peptidase_M57"/>
    <property type="match status" value="1"/>
</dbReference>
<proteinExistence type="predicted"/>
<organism evidence="1">
    <name type="scientific">Myxococcus virescens</name>
    <dbReference type="NCBI Taxonomy" id="83456"/>
    <lineage>
        <taxon>Bacteria</taxon>
        <taxon>Pseudomonadati</taxon>
        <taxon>Myxococcota</taxon>
        <taxon>Myxococcia</taxon>
        <taxon>Myxococcales</taxon>
        <taxon>Cystobacterineae</taxon>
        <taxon>Myxococcaceae</taxon>
        <taxon>Myxococcus</taxon>
    </lineage>
</organism>
<dbReference type="InterPro" id="IPR024653">
    <property type="entry name" value="Peptidase_M10/M27/M57"/>
</dbReference>
<sequence length="265" mass="27329">MPMFQKMFKGAAVLAVAGSMMLTGCGTDMQADAQGEQDEIIANLVEAGFPADDILLADGQVYVGRDAHVTLEASREMLQTDLKTQEQFRTTNLVGSTIRVICIVPNAAYAGNSTLVSGLDRAIANYNALGLSFRMQRGGSGCNATISARTTSGAGGSAGFPSGGRPYGIINIGTGTTSYGVAVVEHVVTHELGHAVGLRHSDYYNRSISCGGAATNEGSAGVGAIHIPGTPSTATRGGSLMNSCFSSSETGNFKNSDVTALQTLY</sequence>
<reference evidence="1" key="1">
    <citation type="submission" date="2014-11" db="EMBL/GenBank/DDBJ databases">
        <title>Production of the Bengamide Class of Marine Natural Products in Myxobacteria: Biosynthesis and Structure Activity Relationships.</title>
        <authorList>
            <person name="Wenzel S.C."/>
            <person name="Hoffmann H."/>
            <person name="Zhang J."/>
            <person name="Debussche L."/>
            <person name="Haag-Richter S."/>
            <person name="Kurz M."/>
            <person name="Nardi F."/>
            <person name="Lukat P."/>
            <person name="Kochems I."/>
            <person name="Tietgen H."/>
            <person name="Schummer D."/>
            <person name="Nicolas J.-P."/>
            <person name="Calvet L."/>
            <person name="Czepczor V."/>
            <person name="Vrignaud P."/>
            <person name="Muehlenweg A."/>
            <person name="Pelzer S."/>
            <person name="Mueller R."/>
            <person name="Broenstrup M."/>
        </authorList>
    </citation>
    <scope>NUCLEOTIDE SEQUENCE</scope>
    <source>
        <strain evidence="1">ST200611</strain>
    </source>
</reference>
<protein>
    <submittedName>
        <fullName evidence="1">Protease b</fullName>
    </submittedName>
</protein>
<keyword evidence="1" id="KW-0645">Protease</keyword>
<name>A0A0N7AYN0_9BACT</name>
<evidence type="ECO:0000313" key="1">
    <source>
        <dbReference type="EMBL" id="AJY78084.1"/>
    </source>
</evidence>
<dbReference type="GO" id="GO:0008237">
    <property type="term" value="F:metallopeptidase activity"/>
    <property type="evidence" value="ECO:0007669"/>
    <property type="project" value="InterPro"/>
</dbReference>
<dbReference type="InterPro" id="IPR024079">
    <property type="entry name" value="MetalloPept_cat_dom_sf"/>
</dbReference>
<dbReference type="EMBL" id="KP143770">
    <property type="protein sequence ID" value="AJY78084.1"/>
    <property type="molecule type" value="Genomic_DNA"/>
</dbReference>
<dbReference type="GO" id="GO:0006508">
    <property type="term" value="P:proteolysis"/>
    <property type="evidence" value="ECO:0007669"/>
    <property type="project" value="UniProtKB-KW"/>
</dbReference>
<dbReference type="SUPFAM" id="SSF55486">
    <property type="entry name" value="Metalloproteases ('zincins'), catalytic domain"/>
    <property type="match status" value="1"/>
</dbReference>
<dbReference type="AlphaFoldDB" id="A0A0N7AYN0"/>